<reference evidence="1" key="1">
    <citation type="journal article" date="2014" name="Nat. Commun.">
        <title>The tobacco genome sequence and its comparison with those of tomato and potato.</title>
        <authorList>
            <person name="Sierro N."/>
            <person name="Battey J.N."/>
            <person name="Ouadi S."/>
            <person name="Bakaher N."/>
            <person name="Bovet L."/>
            <person name="Willig A."/>
            <person name="Goepfert S."/>
            <person name="Peitsch M.C."/>
            <person name="Ivanov N.V."/>
        </authorList>
    </citation>
    <scope>NUCLEOTIDE SEQUENCE [LARGE SCALE GENOMIC DNA]</scope>
</reference>
<name>A0AC58UCD8_TOBAC</name>
<evidence type="ECO:0000313" key="1">
    <source>
        <dbReference type="Proteomes" id="UP000790787"/>
    </source>
</evidence>
<accession>A0AC58UCD8</accession>
<keyword evidence="1" id="KW-1185">Reference proteome</keyword>
<proteinExistence type="predicted"/>
<organism evidence="1 2">
    <name type="scientific">Nicotiana tabacum</name>
    <name type="common">Common tobacco</name>
    <dbReference type="NCBI Taxonomy" id="4097"/>
    <lineage>
        <taxon>Eukaryota</taxon>
        <taxon>Viridiplantae</taxon>
        <taxon>Streptophyta</taxon>
        <taxon>Embryophyta</taxon>
        <taxon>Tracheophyta</taxon>
        <taxon>Spermatophyta</taxon>
        <taxon>Magnoliopsida</taxon>
        <taxon>eudicotyledons</taxon>
        <taxon>Gunneridae</taxon>
        <taxon>Pentapetalae</taxon>
        <taxon>asterids</taxon>
        <taxon>lamiids</taxon>
        <taxon>Solanales</taxon>
        <taxon>Solanaceae</taxon>
        <taxon>Nicotianoideae</taxon>
        <taxon>Nicotianeae</taxon>
        <taxon>Nicotiana</taxon>
    </lineage>
</organism>
<dbReference type="RefSeq" id="XP_075107158.1">
    <property type="nucleotide sequence ID" value="XM_075251057.1"/>
</dbReference>
<sequence>MELEERYGQLSGIRVYRVKKERASISQGSMRFPEYYVRMKSVWDELSTLTVHTDSHWTCGGSRLDIQKREENQRFYQFLMGLNNSYSNARTNLLTTGPFSTINKAYSLLVNNERQREIQHPLSYFSLEFASFSVGVSRSTFHPKTTFDPRRPNVVYSYCNKPGIQWRNVIRNMDFPQTSSSPTVIKGLLPLSILS</sequence>
<protein>
    <submittedName>
        <fullName evidence="2">Uncharacterized protein LOC142180129</fullName>
    </submittedName>
</protein>
<gene>
    <name evidence="2" type="primary">LOC142180129</name>
</gene>
<reference evidence="2" key="2">
    <citation type="submission" date="2025-08" db="UniProtKB">
        <authorList>
            <consortium name="RefSeq"/>
        </authorList>
    </citation>
    <scope>IDENTIFICATION</scope>
    <source>
        <tissue evidence="2">Leaf</tissue>
    </source>
</reference>
<dbReference type="Proteomes" id="UP000790787">
    <property type="component" value="Chromosome 4"/>
</dbReference>
<evidence type="ECO:0000313" key="2">
    <source>
        <dbReference type="RefSeq" id="XP_075107158.1"/>
    </source>
</evidence>